<feature type="domain" description="Putative restriction endonuclease" evidence="1">
    <location>
        <begin position="21"/>
        <end position="159"/>
    </location>
</feature>
<dbReference type="Proteomes" id="UP000028058">
    <property type="component" value="Unassembled WGS sequence"/>
</dbReference>
<name>A0A3M8EVB1_9ACTN</name>
<dbReference type="EMBL" id="JNAD02000018">
    <property type="protein sequence ID" value="RKM91318.1"/>
    <property type="molecule type" value="Genomic_DNA"/>
</dbReference>
<keyword evidence="2" id="KW-0540">Nuclease</keyword>
<sequence length="200" mass="21684">MTPSEAEVDLDEALWQAWKTLELPEGFHAEIVEGFIEVSPTGRRRHTMVANRLRDALVPHLAGSDYAAYQDGNVLHEKKALIPDLFIGPKDLDDVPGDDDLGVSAEGVALVAEVVSPGRDATERDRVRKRRAYARAGIPVYVLIDDFDGHGTVTVLTSPSPKEAVYAAEIRVPYGTAVEIPDGPAKGFAITEEITGEPLD</sequence>
<dbReference type="AlphaFoldDB" id="A0A3M8EVB1"/>
<organism evidence="2 3">
    <name type="scientific">Streptomyces xinghaiensis</name>
    <dbReference type="NCBI Taxonomy" id="1038928"/>
    <lineage>
        <taxon>Bacteria</taxon>
        <taxon>Bacillati</taxon>
        <taxon>Actinomycetota</taxon>
        <taxon>Actinomycetes</taxon>
        <taxon>Kitasatosporales</taxon>
        <taxon>Streptomycetaceae</taxon>
        <taxon>Streptomyces</taxon>
    </lineage>
</organism>
<dbReference type="GO" id="GO:0004519">
    <property type="term" value="F:endonuclease activity"/>
    <property type="evidence" value="ECO:0007669"/>
    <property type="project" value="UniProtKB-KW"/>
</dbReference>
<keyword evidence="3" id="KW-1185">Reference proteome</keyword>
<reference evidence="2 3" key="1">
    <citation type="journal article" date="2014" name="Genome Announc.">
        <title>Draft Genome Sequence of Streptomyces fradiae ATCC 19609, a Strain Highly Sensitive to Antibiotics.</title>
        <authorList>
            <person name="Bekker O.B."/>
            <person name="Klimina K.M."/>
            <person name="Vatlin A.A."/>
            <person name="Zakharevich N.V."/>
            <person name="Kasianov A.S."/>
            <person name="Danilenko V.N."/>
        </authorList>
    </citation>
    <scope>NUCLEOTIDE SEQUENCE [LARGE SCALE GENOMIC DNA]</scope>
    <source>
        <strain evidence="2 3">ATCC 19609</strain>
    </source>
</reference>
<dbReference type="RefSeq" id="WP_105165659.1">
    <property type="nucleotide sequence ID" value="NZ_CP134822.1"/>
</dbReference>
<accession>A0A3M8EVB1</accession>
<dbReference type="InterPro" id="IPR011335">
    <property type="entry name" value="Restrct_endonuc-II-like"/>
</dbReference>
<dbReference type="CDD" id="cd06260">
    <property type="entry name" value="DUF820-like"/>
    <property type="match status" value="1"/>
</dbReference>
<evidence type="ECO:0000259" key="1">
    <source>
        <dbReference type="Pfam" id="PF05685"/>
    </source>
</evidence>
<keyword evidence="2" id="KW-0255">Endonuclease</keyword>
<dbReference type="InterPro" id="IPR008538">
    <property type="entry name" value="Uma2"/>
</dbReference>
<gene>
    <name evidence="2" type="ORF">SFRA_029410</name>
</gene>
<dbReference type="PANTHER" id="PTHR35400:SF3">
    <property type="entry name" value="SLL1072 PROTEIN"/>
    <property type="match status" value="1"/>
</dbReference>
<comment type="caution">
    <text evidence="2">The sequence shown here is derived from an EMBL/GenBank/DDBJ whole genome shotgun (WGS) entry which is preliminary data.</text>
</comment>
<dbReference type="Pfam" id="PF05685">
    <property type="entry name" value="Uma2"/>
    <property type="match status" value="1"/>
</dbReference>
<protein>
    <submittedName>
        <fullName evidence="2">Uma2 family endonuclease</fullName>
    </submittedName>
</protein>
<dbReference type="InterPro" id="IPR012296">
    <property type="entry name" value="Nuclease_put_TT1808"/>
</dbReference>
<evidence type="ECO:0000313" key="3">
    <source>
        <dbReference type="Proteomes" id="UP000028058"/>
    </source>
</evidence>
<dbReference type="PANTHER" id="PTHR35400">
    <property type="entry name" value="SLR1083 PROTEIN"/>
    <property type="match status" value="1"/>
</dbReference>
<proteinExistence type="predicted"/>
<dbReference type="SUPFAM" id="SSF52980">
    <property type="entry name" value="Restriction endonuclease-like"/>
    <property type="match status" value="1"/>
</dbReference>
<evidence type="ECO:0000313" key="2">
    <source>
        <dbReference type="EMBL" id="RKM91318.1"/>
    </source>
</evidence>
<dbReference type="OrthoDB" id="3870404at2"/>
<keyword evidence="2" id="KW-0378">Hydrolase</keyword>
<dbReference type="Gene3D" id="3.90.1570.10">
    <property type="entry name" value="tt1808, chain A"/>
    <property type="match status" value="1"/>
</dbReference>